<dbReference type="OrthoDB" id="9773137at2"/>
<organism evidence="9 10">
    <name type="scientific">Flammeovirga pacifica</name>
    <dbReference type="NCBI Taxonomy" id="915059"/>
    <lineage>
        <taxon>Bacteria</taxon>
        <taxon>Pseudomonadati</taxon>
        <taxon>Bacteroidota</taxon>
        <taxon>Cytophagia</taxon>
        <taxon>Cytophagales</taxon>
        <taxon>Flammeovirgaceae</taxon>
        <taxon>Flammeovirga</taxon>
    </lineage>
</organism>
<keyword evidence="3" id="KW-0963">Cytoplasm</keyword>
<evidence type="ECO:0000313" key="10">
    <source>
        <dbReference type="Proteomes" id="UP000179797"/>
    </source>
</evidence>
<comment type="caution">
    <text evidence="9">The sequence shown here is derived from an EMBL/GenBank/DDBJ whole genome shotgun (WGS) entry which is preliminary data.</text>
</comment>
<evidence type="ECO:0000256" key="7">
    <source>
        <dbReference type="SAM" id="Coils"/>
    </source>
</evidence>
<evidence type="ECO:0000256" key="1">
    <source>
        <dbReference type="ARBA" id="ARBA00004496"/>
    </source>
</evidence>
<keyword evidence="10" id="KW-1185">Reference proteome</keyword>
<feature type="coiled-coil region" evidence="7">
    <location>
        <begin position="301"/>
        <end position="328"/>
    </location>
</feature>
<keyword evidence="5" id="KW-0067">ATP-binding</keyword>
<evidence type="ECO:0000256" key="2">
    <source>
        <dbReference type="ARBA" id="ARBA00010393"/>
    </source>
</evidence>
<evidence type="ECO:0000256" key="3">
    <source>
        <dbReference type="ARBA" id="ARBA00022490"/>
    </source>
</evidence>
<evidence type="ECO:0000259" key="8">
    <source>
        <dbReference type="Pfam" id="PF02562"/>
    </source>
</evidence>
<evidence type="ECO:0000256" key="4">
    <source>
        <dbReference type="ARBA" id="ARBA00022741"/>
    </source>
</evidence>
<comment type="subcellular location">
    <subcellularLocation>
        <location evidence="1">Cytoplasm</location>
    </subcellularLocation>
</comment>
<dbReference type="PANTHER" id="PTHR30473">
    <property type="entry name" value="PROTEIN PHOH"/>
    <property type="match status" value="1"/>
</dbReference>
<dbReference type="RefSeq" id="WP_044223043.1">
    <property type="nucleotide sequence ID" value="NZ_JRYR02000001.1"/>
</dbReference>
<evidence type="ECO:0000256" key="6">
    <source>
        <dbReference type="ARBA" id="ARBA00039970"/>
    </source>
</evidence>
<accession>A0A1S1Z1A2</accession>
<dbReference type="EMBL" id="JRYR02000001">
    <property type="protein sequence ID" value="OHX66885.1"/>
    <property type="molecule type" value="Genomic_DNA"/>
</dbReference>
<keyword evidence="4" id="KW-0547">Nucleotide-binding</keyword>
<dbReference type="SUPFAM" id="SSF52540">
    <property type="entry name" value="P-loop containing nucleoside triphosphate hydrolases"/>
    <property type="match status" value="1"/>
</dbReference>
<dbReference type="PANTHER" id="PTHR30473:SF1">
    <property type="entry name" value="PHOH-LIKE PROTEIN"/>
    <property type="match status" value="1"/>
</dbReference>
<dbReference type="STRING" id="915059.NH26_11220"/>
<dbReference type="GO" id="GO:0005524">
    <property type="term" value="F:ATP binding"/>
    <property type="evidence" value="ECO:0007669"/>
    <property type="project" value="UniProtKB-KW"/>
</dbReference>
<dbReference type="Pfam" id="PF02562">
    <property type="entry name" value="PhoH"/>
    <property type="match status" value="1"/>
</dbReference>
<dbReference type="Gene3D" id="3.40.50.300">
    <property type="entry name" value="P-loop containing nucleotide triphosphate hydrolases"/>
    <property type="match status" value="1"/>
</dbReference>
<dbReference type="GO" id="GO:0005829">
    <property type="term" value="C:cytosol"/>
    <property type="evidence" value="ECO:0007669"/>
    <property type="project" value="TreeGrafter"/>
</dbReference>
<name>A0A1S1Z1A2_FLAPC</name>
<proteinExistence type="inferred from homology"/>
<sequence>MIEKVIPLEDVALVDFLGVDNSNIKELSTAFPNSKIIARGSEIRIQGTSAEIIKVHKAINELLLHYRKFGKVTVDNILDYVEMNADLQDADIKDEILLYGAKGIAIRPKTSNQQKLVDAVKKNDLVFALGPAGTGKTYVATALAVKALKNKQVKRIIISRPAVEAGESLGFLPGDLKDKVDPYLRPIYDALDDMIPSEKLKFYMENRVIEIAPLAYMRGRTLSNAFVLLDEAQNTTEMQMKMLLTRLGLDSKMIITGDVSQIDLPPRQKSGLVTSSRILENVPGIKVLHLSQKDVVRHRLVKNIITAYKRFDDKKKELKEENKQDAKK</sequence>
<dbReference type="InterPro" id="IPR027417">
    <property type="entry name" value="P-loop_NTPase"/>
</dbReference>
<dbReference type="InterPro" id="IPR003714">
    <property type="entry name" value="PhoH"/>
</dbReference>
<comment type="similarity">
    <text evidence="2">Belongs to the PhoH family.</text>
</comment>
<feature type="domain" description="PhoH-like protein" evidence="8">
    <location>
        <begin position="106"/>
        <end position="309"/>
    </location>
</feature>
<dbReference type="AlphaFoldDB" id="A0A1S1Z1A2"/>
<keyword evidence="7" id="KW-0175">Coiled coil</keyword>
<gene>
    <name evidence="9" type="ORF">NH26_11220</name>
</gene>
<dbReference type="Proteomes" id="UP000179797">
    <property type="component" value="Unassembled WGS sequence"/>
</dbReference>
<reference evidence="9 10" key="1">
    <citation type="journal article" date="2012" name="Int. J. Syst. Evol. Microbiol.">
        <title>Flammeovirga pacifica sp. nov., isolated from deep-sea sediment.</title>
        <authorList>
            <person name="Xu H."/>
            <person name="Fu Y."/>
            <person name="Yang N."/>
            <person name="Ding Z."/>
            <person name="Lai Q."/>
            <person name="Zeng R."/>
        </authorList>
    </citation>
    <scope>NUCLEOTIDE SEQUENCE [LARGE SCALE GENOMIC DNA]</scope>
    <source>
        <strain evidence="10">DSM 24597 / LMG 26175 / WPAGA1</strain>
    </source>
</reference>
<evidence type="ECO:0000256" key="5">
    <source>
        <dbReference type="ARBA" id="ARBA00022840"/>
    </source>
</evidence>
<protein>
    <recommendedName>
        <fullName evidence="6">PhoH-like protein</fullName>
    </recommendedName>
</protein>
<evidence type="ECO:0000313" key="9">
    <source>
        <dbReference type="EMBL" id="OHX66885.1"/>
    </source>
</evidence>
<dbReference type="InterPro" id="IPR051451">
    <property type="entry name" value="PhoH2-like"/>
</dbReference>
<dbReference type="FunFam" id="3.40.50.300:FF:000013">
    <property type="entry name" value="PhoH family ATPase"/>
    <property type="match status" value="1"/>
</dbReference>